<sequence length="435" mass="50616">MRILVFIRKVSFWLLDCFKGCPIRRHYNDIKYISENYSSANAIKRREKHLNNILKHAQQSTVFYKNNSSGLSLSDFPIIDKRVVQNNYDDFNSDLFCDKKNAPRVTSGSTGTPFKIFHDQNKRDRSTADIIYFGKKNGFDIGDKLYYVKVWNDINMKSLIRQWMENIEMYSVFNYNDEGIKKFISDLRNDKSKKAITCFASTCNVIVNYLDSIKAKPEDFNIKSIIANSDALDNKVKDKMEYYFKIPVVARYSNMENGLLGMQRSNSGYEYEINWASYVIEILDVNEDKPAKLGDYGRVVVTDLFNYCMPLIRYDTGDVAIMELDEKDKGEAPILKTIEGRKVDLIRNTEGEVITSHIVTVNMWKYTELKQYQFVQKGNGHYMFRLNPHSTFTKEEELISEFKGYLGNDATIDIEYIDEVPQLSSGKRRLVVNEM</sequence>
<evidence type="ECO:0000313" key="2">
    <source>
        <dbReference type="Proteomes" id="UP001337305"/>
    </source>
</evidence>
<organism evidence="1 2">
    <name type="scientific">Flavivirga spongiicola</name>
    <dbReference type="NCBI Taxonomy" id="421621"/>
    <lineage>
        <taxon>Bacteria</taxon>
        <taxon>Pseudomonadati</taxon>
        <taxon>Bacteroidota</taxon>
        <taxon>Flavobacteriia</taxon>
        <taxon>Flavobacteriales</taxon>
        <taxon>Flavobacteriaceae</taxon>
        <taxon>Flavivirga</taxon>
    </lineage>
</organism>
<dbReference type="Gene3D" id="3.40.50.12780">
    <property type="entry name" value="N-terminal domain of ligase-like"/>
    <property type="match status" value="1"/>
</dbReference>
<dbReference type="InterPro" id="IPR042099">
    <property type="entry name" value="ANL_N_sf"/>
</dbReference>
<dbReference type="Proteomes" id="UP001337305">
    <property type="component" value="Unassembled WGS sequence"/>
</dbReference>
<accession>A0ABU7XXF2</accession>
<dbReference type="InterPro" id="IPR053158">
    <property type="entry name" value="CapK_Type1_Caps_Biosynth"/>
</dbReference>
<dbReference type="PANTHER" id="PTHR36932">
    <property type="entry name" value="CAPSULAR POLYSACCHARIDE BIOSYNTHESIS PROTEIN"/>
    <property type="match status" value="1"/>
</dbReference>
<dbReference type="PANTHER" id="PTHR36932:SF1">
    <property type="entry name" value="CAPSULAR POLYSACCHARIDE BIOSYNTHESIS PROTEIN"/>
    <property type="match status" value="1"/>
</dbReference>
<dbReference type="RefSeq" id="WP_303307689.1">
    <property type="nucleotide sequence ID" value="NZ_JAODOP010000004.1"/>
</dbReference>
<name>A0ABU7XXF2_9FLAO</name>
<keyword evidence="2" id="KW-1185">Reference proteome</keyword>
<dbReference type="SUPFAM" id="SSF56801">
    <property type="entry name" value="Acetyl-CoA synthetase-like"/>
    <property type="match status" value="1"/>
</dbReference>
<proteinExistence type="predicted"/>
<gene>
    <name evidence="1" type="ORF">N1F79_19930</name>
</gene>
<comment type="caution">
    <text evidence="1">The sequence shown here is derived from an EMBL/GenBank/DDBJ whole genome shotgun (WGS) entry which is preliminary data.</text>
</comment>
<dbReference type="EMBL" id="JAODOP010000004">
    <property type="protein sequence ID" value="MEF3835403.1"/>
    <property type="molecule type" value="Genomic_DNA"/>
</dbReference>
<evidence type="ECO:0000313" key="1">
    <source>
        <dbReference type="EMBL" id="MEF3835403.1"/>
    </source>
</evidence>
<reference evidence="1 2" key="1">
    <citation type="submission" date="2022-09" db="EMBL/GenBank/DDBJ databases">
        <title>Genome sequencing of Flavivirga sp. MEBiC05379.</title>
        <authorList>
            <person name="Oh H.-M."/>
            <person name="Kwon K.K."/>
            <person name="Park M.J."/>
            <person name="Yang S.-H."/>
        </authorList>
    </citation>
    <scope>NUCLEOTIDE SEQUENCE [LARGE SCALE GENOMIC DNA]</scope>
    <source>
        <strain evidence="1 2">MEBiC05379</strain>
    </source>
</reference>
<protein>
    <submittedName>
        <fullName evidence="1">CoF synthetase</fullName>
    </submittedName>
</protein>